<proteinExistence type="predicted"/>
<feature type="region of interest" description="Disordered" evidence="1">
    <location>
        <begin position="43"/>
        <end position="82"/>
    </location>
</feature>
<feature type="compositionally biased region" description="Pro residues" evidence="1">
    <location>
        <begin position="45"/>
        <end position="59"/>
    </location>
</feature>
<sequence>MRPEPNEFLLNIDGSMKESNARSEGLMRDACRAVNITINVEHPLPIEPPAEPAPPPPQPMKLTKKEQKKKMRTQRLLNKEKDMQEMIRQDLIEPLKPKVKIINLMKVLGSEDTQDPTRFEMEICTAAA</sequence>
<keyword evidence="4" id="KW-1185">Reference proteome</keyword>
<dbReference type="PANTHER" id="PTHR14212:SF0">
    <property type="entry name" value="U4_U6 SMALL NUCLEAR RIBONUCLEOPROTEIN PRP3"/>
    <property type="match status" value="1"/>
</dbReference>
<dbReference type="Proteomes" id="UP000631114">
    <property type="component" value="Unassembled WGS sequence"/>
</dbReference>
<dbReference type="EMBL" id="JADFTS010000001">
    <property type="protein sequence ID" value="KAF9626122.1"/>
    <property type="molecule type" value="Genomic_DNA"/>
</dbReference>
<reference evidence="3 4" key="1">
    <citation type="submission" date="2020-10" db="EMBL/GenBank/DDBJ databases">
        <title>The Coptis chinensis genome and diversification of protoberbering-type alkaloids.</title>
        <authorList>
            <person name="Wang B."/>
            <person name="Shu S."/>
            <person name="Song C."/>
            <person name="Liu Y."/>
        </authorList>
    </citation>
    <scope>NUCLEOTIDE SEQUENCE [LARGE SCALE GENOMIC DNA]</scope>
    <source>
        <strain evidence="3">HL-2020</strain>
        <tissue evidence="3">Leaf</tissue>
    </source>
</reference>
<dbReference type="Pfam" id="PF08572">
    <property type="entry name" value="PRP3"/>
    <property type="match status" value="1"/>
</dbReference>
<dbReference type="InterPro" id="IPR027104">
    <property type="entry name" value="Prp3"/>
</dbReference>
<dbReference type="AlphaFoldDB" id="A0A835MDX2"/>
<gene>
    <name evidence="3" type="ORF">IFM89_030969</name>
</gene>
<dbReference type="GO" id="GO:0046540">
    <property type="term" value="C:U4/U6 x U5 tri-snRNP complex"/>
    <property type="evidence" value="ECO:0007669"/>
    <property type="project" value="InterPro"/>
</dbReference>
<evidence type="ECO:0000313" key="4">
    <source>
        <dbReference type="Proteomes" id="UP000631114"/>
    </source>
</evidence>
<comment type="caution">
    <text evidence="3">The sequence shown here is derived from an EMBL/GenBank/DDBJ whole genome shotgun (WGS) entry which is preliminary data.</text>
</comment>
<name>A0A835MDX2_9MAGN</name>
<evidence type="ECO:0000259" key="2">
    <source>
        <dbReference type="Pfam" id="PF08572"/>
    </source>
</evidence>
<feature type="domain" description="Pre-mRNA-splicing factor 3" evidence="2">
    <location>
        <begin position="27"/>
        <end position="125"/>
    </location>
</feature>
<evidence type="ECO:0000256" key="1">
    <source>
        <dbReference type="SAM" id="MobiDB-lite"/>
    </source>
</evidence>
<dbReference type="GO" id="GO:0000398">
    <property type="term" value="P:mRNA splicing, via spliceosome"/>
    <property type="evidence" value="ECO:0007669"/>
    <property type="project" value="InterPro"/>
</dbReference>
<dbReference type="OrthoDB" id="1698697at2759"/>
<protein>
    <recommendedName>
        <fullName evidence="2">Pre-mRNA-splicing factor 3 domain-containing protein</fullName>
    </recommendedName>
</protein>
<organism evidence="3 4">
    <name type="scientific">Coptis chinensis</name>
    <dbReference type="NCBI Taxonomy" id="261450"/>
    <lineage>
        <taxon>Eukaryota</taxon>
        <taxon>Viridiplantae</taxon>
        <taxon>Streptophyta</taxon>
        <taxon>Embryophyta</taxon>
        <taxon>Tracheophyta</taxon>
        <taxon>Spermatophyta</taxon>
        <taxon>Magnoliopsida</taxon>
        <taxon>Ranunculales</taxon>
        <taxon>Ranunculaceae</taxon>
        <taxon>Coptidoideae</taxon>
        <taxon>Coptis</taxon>
    </lineage>
</organism>
<dbReference type="InterPro" id="IPR013881">
    <property type="entry name" value="Pre-mRNA_splic_Prp3_dom"/>
</dbReference>
<evidence type="ECO:0000313" key="3">
    <source>
        <dbReference type="EMBL" id="KAF9626122.1"/>
    </source>
</evidence>
<accession>A0A835MDX2</accession>
<dbReference type="PANTHER" id="PTHR14212">
    <property type="entry name" value="U4/U6-ASSOCIATED RNA SPLICING FACTOR-RELATED"/>
    <property type="match status" value="1"/>
</dbReference>